<sequence>MFLEPNQTVCNATLLNCLPSSSEITGKSSNQKCLDIPISLIPTSSIPSSVEPAISAISSAVIDATNTAANTAANTASEIAAMALGLLSELLSAFDNFKPRSPTANFVGQITDPDIYLATISTSFLTVAAILLLMCELTFQPLPPQQDLNNTINNKQSKLSDKRITNNLWDLNKVESTCSQPDLISQLPMLDLSKTQLPLPTQLN</sequence>
<comment type="caution">
    <text evidence="1">The sequence shown here is derived from an EMBL/GenBank/DDBJ whole genome shotgun (WGS) entry which is preliminary data.</text>
</comment>
<evidence type="ECO:0000313" key="1">
    <source>
        <dbReference type="EMBL" id="KAF0508953.1"/>
    </source>
</evidence>
<dbReference type="AlphaFoldDB" id="A0A8H4AL65"/>
<reference evidence="1 2" key="1">
    <citation type="journal article" date="2019" name="Environ. Microbiol.">
        <title>At the nexus of three kingdoms: the genome of the mycorrhizal fungus Gigaspora margarita provides insights into plant, endobacterial and fungal interactions.</title>
        <authorList>
            <person name="Venice F."/>
            <person name="Ghignone S."/>
            <person name="Salvioli di Fossalunga A."/>
            <person name="Amselem J."/>
            <person name="Novero M."/>
            <person name="Xianan X."/>
            <person name="Sedzielewska Toro K."/>
            <person name="Morin E."/>
            <person name="Lipzen A."/>
            <person name="Grigoriev I.V."/>
            <person name="Henrissat B."/>
            <person name="Martin F.M."/>
            <person name="Bonfante P."/>
        </authorList>
    </citation>
    <scope>NUCLEOTIDE SEQUENCE [LARGE SCALE GENOMIC DNA]</scope>
    <source>
        <strain evidence="1 2">BEG34</strain>
    </source>
</reference>
<proteinExistence type="predicted"/>
<organism evidence="1 2">
    <name type="scientific">Gigaspora margarita</name>
    <dbReference type="NCBI Taxonomy" id="4874"/>
    <lineage>
        <taxon>Eukaryota</taxon>
        <taxon>Fungi</taxon>
        <taxon>Fungi incertae sedis</taxon>
        <taxon>Mucoromycota</taxon>
        <taxon>Glomeromycotina</taxon>
        <taxon>Glomeromycetes</taxon>
        <taxon>Diversisporales</taxon>
        <taxon>Gigasporaceae</taxon>
        <taxon>Gigaspora</taxon>
    </lineage>
</organism>
<dbReference type="EMBL" id="WTPW01000460">
    <property type="protein sequence ID" value="KAF0508953.1"/>
    <property type="molecule type" value="Genomic_DNA"/>
</dbReference>
<dbReference type="Proteomes" id="UP000439903">
    <property type="component" value="Unassembled WGS sequence"/>
</dbReference>
<gene>
    <name evidence="1" type="ORF">F8M41_018639</name>
</gene>
<evidence type="ECO:0000313" key="2">
    <source>
        <dbReference type="Proteomes" id="UP000439903"/>
    </source>
</evidence>
<keyword evidence="2" id="KW-1185">Reference proteome</keyword>
<accession>A0A8H4AL65</accession>
<protein>
    <submittedName>
        <fullName evidence="1">Uncharacterized protein</fullName>
    </submittedName>
</protein>
<name>A0A8H4AL65_GIGMA</name>